<dbReference type="Proteomes" id="UP000011704">
    <property type="component" value="Unassembled WGS sequence"/>
</dbReference>
<evidence type="ECO:0000256" key="8">
    <source>
        <dbReference type="ARBA" id="ARBA00060041"/>
    </source>
</evidence>
<dbReference type="CDD" id="cd13123">
    <property type="entry name" value="MATE_MurJ_like"/>
    <property type="match status" value="1"/>
</dbReference>
<keyword evidence="3 10" id="KW-0812">Transmembrane</keyword>
<feature type="transmembrane region" description="Helical" evidence="10">
    <location>
        <begin position="161"/>
        <end position="183"/>
    </location>
</feature>
<dbReference type="GO" id="GO:0034204">
    <property type="term" value="P:lipid translocation"/>
    <property type="evidence" value="ECO:0007669"/>
    <property type="project" value="TreeGrafter"/>
</dbReference>
<dbReference type="InParanoid" id="M1Z293"/>
<evidence type="ECO:0000256" key="6">
    <source>
        <dbReference type="ARBA" id="ARBA00022989"/>
    </source>
</evidence>
<keyword evidence="13" id="KW-1185">Reference proteome</keyword>
<dbReference type="PRINTS" id="PR01806">
    <property type="entry name" value="VIRFACTRMVIN"/>
</dbReference>
<feature type="transmembrane region" description="Helical" evidence="10">
    <location>
        <begin position="357"/>
        <end position="378"/>
    </location>
</feature>
<comment type="pathway">
    <text evidence="10">Cell wall biogenesis; peptidoglycan biosynthesis.</text>
</comment>
<dbReference type="InterPro" id="IPR051050">
    <property type="entry name" value="Lipid_II_flippase_MurJ/MviN"/>
</dbReference>
<proteinExistence type="inferred from homology"/>
<evidence type="ECO:0000256" key="7">
    <source>
        <dbReference type="ARBA" id="ARBA00023136"/>
    </source>
</evidence>
<dbReference type="Pfam" id="PF03023">
    <property type="entry name" value="MurJ"/>
    <property type="match status" value="1"/>
</dbReference>
<sequence length="532" mass="57523">MDKNEKVSRAAGTVGGMTLASRLFGFLRDVVIGWSFGASAAADAFFVAFRIPNIQRRILGEGAVSAAMIPVYGEYVNTRSKEDTRRFASNLFNIQTVVLVLVTLGIIGLAPFVITVFAPGFLDEPGKFELTVSLTRWMGPFLIFIGLSAFCMGLLNTHGNFALPAAAPVILNIGMIVGALFISPYMEQPIMGLALGVLLGAFLQLMVQLPRTFQSGLKLSWVLDWKDPGIIKVAKLLGPAIVAFGVYEVSLLIETLLASLLPGGSISFLYYANRLVQLPLGVFGVALGIAILPTLTEQASKQEFTELRGTLNFGIRWILFITIPATVGLAVLSFPIIQTLWERGEFIRATTEGTQYALIFYAVGLCAFCGMKILVSAFYSLQDTKTPMRIGIYTMILNVGLAVALMGPLKHGGLALATSLSSIANAAVLVYLLKKRLGRLGGRKIVASILRFSFASALMGVAVHYLNAWLFVPTDSLIVRLTVLVGEVFFGAALYAGISAVMKVEEWHFLVKLVKNRNAAKARPDTLPEDLP</sequence>
<keyword evidence="6 10" id="KW-1133">Transmembrane helix</keyword>
<dbReference type="AlphaFoldDB" id="M1Z293"/>
<keyword evidence="2 10" id="KW-1003">Cell membrane</keyword>
<feature type="transmembrane region" description="Helical" evidence="10">
    <location>
        <begin position="317"/>
        <end position="337"/>
    </location>
</feature>
<feature type="transmembrane region" description="Helical" evidence="10">
    <location>
        <begin position="478"/>
        <end position="498"/>
    </location>
</feature>
<evidence type="ECO:0000256" key="2">
    <source>
        <dbReference type="ARBA" id="ARBA00022475"/>
    </source>
</evidence>
<evidence type="ECO:0000256" key="11">
    <source>
        <dbReference type="PIRNR" id="PIRNR002869"/>
    </source>
</evidence>
<dbReference type="GO" id="GO:0015648">
    <property type="term" value="F:lipid-linked peptidoglycan transporter activity"/>
    <property type="evidence" value="ECO:0007669"/>
    <property type="project" value="UniProtKB-UniRule"/>
</dbReference>
<feature type="transmembrane region" description="Helical" evidence="10">
    <location>
        <begin position="190"/>
        <end position="209"/>
    </location>
</feature>
<feature type="transmembrane region" description="Helical" evidence="10">
    <location>
        <begin position="31"/>
        <end position="51"/>
    </location>
</feature>
<reference evidence="12 13" key="1">
    <citation type="journal article" date="2013" name="Front. Microbiol.">
        <title>The genome of Nitrospina gracilis illuminates the metabolism and evolution of the major marine nitrite oxidizer.</title>
        <authorList>
            <person name="Luecker S."/>
            <person name="Nowka B."/>
            <person name="Rattei T."/>
            <person name="Spieck E."/>
            <person name="and Daims H."/>
        </authorList>
    </citation>
    <scope>NUCLEOTIDE SEQUENCE [LARGE SCALE GENOMIC DNA]</scope>
    <source>
        <strain evidence="12 13">3/211</strain>
    </source>
</reference>
<dbReference type="UniPathway" id="UPA00219"/>
<comment type="caution">
    <text evidence="12">The sequence shown here is derived from an EMBL/GenBank/DDBJ whole genome shotgun (WGS) entry which is preliminary data.</text>
</comment>
<evidence type="ECO:0000256" key="5">
    <source>
        <dbReference type="ARBA" id="ARBA00022984"/>
    </source>
</evidence>
<feature type="transmembrane region" description="Helical" evidence="10">
    <location>
        <begin position="445"/>
        <end position="466"/>
    </location>
</feature>
<keyword evidence="4 10" id="KW-0133">Cell shape</keyword>
<dbReference type="PANTHER" id="PTHR47019:SF1">
    <property type="entry name" value="LIPID II FLIPPASE MURJ"/>
    <property type="match status" value="1"/>
</dbReference>
<dbReference type="GO" id="GO:0009252">
    <property type="term" value="P:peptidoglycan biosynthetic process"/>
    <property type="evidence" value="ECO:0007669"/>
    <property type="project" value="UniProtKB-UniRule"/>
</dbReference>
<keyword evidence="7 10" id="KW-0472">Membrane</keyword>
<evidence type="ECO:0000256" key="3">
    <source>
        <dbReference type="ARBA" id="ARBA00022692"/>
    </source>
</evidence>
<comment type="function">
    <text evidence="8 10 11">Involved in peptidoglycan biosynthesis. Transports lipid-linked peptidoglycan precursors from the inner to the outer leaflet of the cytoplasmic membrane.</text>
</comment>
<feature type="transmembrane region" description="Helical" evidence="10">
    <location>
        <begin position="134"/>
        <end position="155"/>
    </location>
</feature>
<keyword evidence="5 10" id="KW-0573">Peptidoglycan synthesis</keyword>
<keyword evidence="10 11" id="KW-0813">Transport</keyword>
<feature type="transmembrane region" description="Helical" evidence="10">
    <location>
        <begin position="413"/>
        <end position="433"/>
    </location>
</feature>
<feature type="transmembrane region" description="Helical" evidence="10">
    <location>
        <begin position="390"/>
        <end position="407"/>
    </location>
</feature>
<feature type="transmembrane region" description="Helical" evidence="10">
    <location>
        <begin position="229"/>
        <end position="247"/>
    </location>
</feature>
<accession>M1Z293</accession>
<dbReference type="GO" id="GO:0008360">
    <property type="term" value="P:regulation of cell shape"/>
    <property type="evidence" value="ECO:0007669"/>
    <property type="project" value="UniProtKB-UniRule"/>
</dbReference>
<evidence type="ECO:0000313" key="12">
    <source>
        <dbReference type="EMBL" id="CCQ91606.1"/>
    </source>
</evidence>
<dbReference type="PIRSF" id="PIRSF002869">
    <property type="entry name" value="MviN"/>
    <property type="match status" value="1"/>
</dbReference>
<comment type="similarity">
    <text evidence="9 10 11">Belongs to the MurJ/MviN family.</text>
</comment>
<keyword evidence="10 11" id="KW-0961">Cell wall biogenesis/degradation</keyword>
<gene>
    <name evidence="10" type="primary">murJ</name>
    <name evidence="12" type="ORF">NITGR_730064</name>
</gene>
<dbReference type="STRING" id="1266370.NITGR_730064"/>
<protein>
    <recommendedName>
        <fullName evidence="10">Probable lipid II flippase MurJ</fullName>
    </recommendedName>
</protein>
<evidence type="ECO:0000256" key="4">
    <source>
        <dbReference type="ARBA" id="ARBA00022960"/>
    </source>
</evidence>
<evidence type="ECO:0000313" key="13">
    <source>
        <dbReference type="Proteomes" id="UP000011704"/>
    </source>
</evidence>
<dbReference type="GO" id="GO:0005886">
    <property type="term" value="C:plasma membrane"/>
    <property type="evidence" value="ECO:0007669"/>
    <property type="project" value="UniProtKB-SubCell"/>
</dbReference>
<dbReference type="PANTHER" id="PTHR47019">
    <property type="entry name" value="LIPID II FLIPPASE MURJ"/>
    <property type="match status" value="1"/>
</dbReference>
<feature type="transmembrane region" description="Helical" evidence="10">
    <location>
        <begin position="96"/>
        <end position="122"/>
    </location>
</feature>
<dbReference type="FunCoup" id="M1Z293">
    <property type="interactions" value="304"/>
</dbReference>
<dbReference type="InterPro" id="IPR004268">
    <property type="entry name" value="MurJ"/>
</dbReference>
<dbReference type="HOGENOM" id="CLU_006797_5_3_0"/>
<dbReference type="GO" id="GO:0071555">
    <property type="term" value="P:cell wall organization"/>
    <property type="evidence" value="ECO:0007669"/>
    <property type="project" value="UniProtKB-UniRule"/>
</dbReference>
<name>M1Z293_NITG3</name>
<feature type="transmembrane region" description="Helical" evidence="10">
    <location>
        <begin position="278"/>
        <end position="296"/>
    </location>
</feature>
<evidence type="ECO:0000256" key="9">
    <source>
        <dbReference type="ARBA" id="ARBA00061532"/>
    </source>
</evidence>
<evidence type="ECO:0000256" key="10">
    <source>
        <dbReference type="HAMAP-Rule" id="MF_02078"/>
    </source>
</evidence>
<dbReference type="RefSeq" id="WP_005010510.1">
    <property type="nucleotide sequence ID" value="NZ_HG422173.1"/>
</dbReference>
<evidence type="ECO:0000256" key="1">
    <source>
        <dbReference type="ARBA" id="ARBA00004651"/>
    </source>
</evidence>
<dbReference type="NCBIfam" id="TIGR01695">
    <property type="entry name" value="murJ_mviN"/>
    <property type="match status" value="1"/>
</dbReference>
<dbReference type="EMBL" id="CAQJ01000081">
    <property type="protein sequence ID" value="CCQ91606.1"/>
    <property type="molecule type" value="Genomic_DNA"/>
</dbReference>
<dbReference type="OrthoDB" id="9804143at2"/>
<comment type="subcellular location">
    <subcellularLocation>
        <location evidence="1 10">Cell membrane</location>
        <topology evidence="1 10">Multi-pass membrane protein</topology>
    </subcellularLocation>
</comment>
<dbReference type="HAMAP" id="MF_02078">
    <property type="entry name" value="MurJ_MviN"/>
    <property type="match status" value="1"/>
</dbReference>
<organism evidence="12 13">
    <name type="scientific">Nitrospina gracilis (strain 3/211)</name>
    <dbReference type="NCBI Taxonomy" id="1266370"/>
    <lineage>
        <taxon>Bacteria</taxon>
        <taxon>Pseudomonadati</taxon>
        <taxon>Nitrospinota/Tectimicrobiota group</taxon>
        <taxon>Nitrospinota</taxon>
        <taxon>Nitrospinia</taxon>
        <taxon>Nitrospinales</taxon>
        <taxon>Nitrospinaceae</taxon>
        <taxon>Nitrospina</taxon>
    </lineage>
</organism>